<dbReference type="InterPro" id="IPR036388">
    <property type="entry name" value="WH-like_DNA-bd_sf"/>
</dbReference>
<dbReference type="EMBL" id="JBHTAR010000011">
    <property type="protein sequence ID" value="MFC7199884.1"/>
    <property type="molecule type" value="Genomic_DNA"/>
</dbReference>
<name>A0ABD5Z3R1_9EURY</name>
<dbReference type="AlphaFoldDB" id="A0ABD5Z3R1"/>
<keyword evidence="2" id="KW-1185">Reference proteome</keyword>
<dbReference type="Proteomes" id="UP001596447">
    <property type="component" value="Unassembled WGS sequence"/>
</dbReference>
<evidence type="ECO:0008006" key="3">
    <source>
        <dbReference type="Google" id="ProtNLM"/>
    </source>
</evidence>
<dbReference type="SUPFAM" id="SSF46785">
    <property type="entry name" value="Winged helix' DNA-binding domain"/>
    <property type="match status" value="1"/>
</dbReference>
<dbReference type="RefSeq" id="WP_279529807.1">
    <property type="nucleotide sequence ID" value="NZ_CP122312.1"/>
</dbReference>
<accession>A0ABD5Z3R1</accession>
<comment type="caution">
    <text evidence="1">The sequence shown here is derived from an EMBL/GenBank/DDBJ whole genome shotgun (WGS) entry which is preliminary data.</text>
</comment>
<dbReference type="InterPro" id="IPR036390">
    <property type="entry name" value="WH_DNA-bd_sf"/>
</dbReference>
<sequence length="78" mass="8673">MSDASHPGDELRPTDRAILEFLAGERVEYAAIVANRVGLHTPLAERRCAALVERGYLEAVSGEVVYRITEEGRYAVER</sequence>
<organism evidence="1 2">
    <name type="scientific">Halospeciosus flavus</name>
    <dbReference type="NCBI Taxonomy" id="3032283"/>
    <lineage>
        <taxon>Archaea</taxon>
        <taxon>Methanobacteriati</taxon>
        <taxon>Methanobacteriota</taxon>
        <taxon>Stenosarchaea group</taxon>
        <taxon>Halobacteria</taxon>
        <taxon>Halobacteriales</taxon>
        <taxon>Halobacteriaceae</taxon>
        <taxon>Halospeciosus</taxon>
    </lineage>
</organism>
<protein>
    <recommendedName>
        <fullName evidence="3">DUF2250 domain-containing protein</fullName>
    </recommendedName>
</protein>
<gene>
    <name evidence="1" type="ORF">ACFQJ9_10775</name>
</gene>
<evidence type="ECO:0000313" key="1">
    <source>
        <dbReference type="EMBL" id="MFC7199884.1"/>
    </source>
</evidence>
<evidence type="ECO:0000313" key="2">
    <source>
        <dbReference type="Proteomes" id="UP001596447"/>
    </source>
</evidence>
<reference evidence="1 2" key="1">
    <citation type="journal article" date="2019" name="Int. J. Syst. Evol. Microbiol.">
        <title>The Global Catalogue of Microorganisms (GCM) 10K type strain sequencing project: providing services to taxonomists for standard genome sequencing and annotation.</title>
        <authorList>
            <consortium name="The Broad Institute Genomics Platform"/>
            <consortium name="The Broad Institute Genome Sequencing Center for Infectious Disease"/>
            <person name="Wu L."/>
            <person name="Ma J."/>
        </authorList>
    </citation>
    <scope>NUCLEOTIDE SEQUENCE [LARGE SCALE GENOMIC DNA]</scope>
    <source>
        <strain evidence="1 2">XZGYJ-43</strain>
    </source>
</reference>
<proteinExistence type="predicted"/>
<dbReference type="Gene3D" id="1.10.10.10">
    <property type="entry name" value="Winged helix-like DNA-binding domain superfamily/Winged helix DNA-binding domain"/>
    <property type="match status" value="1"/>
</dbReference>